<dbReference type="InterPro" id="IPR002559">
    <property type="entry name" value="Transposase_11"/>
</dbReference>
<feature type="domain" description="Transposase IS4-like" evidence="1">
    <location>
        <begin position="61"/>
        <end position="168"/>
    </location>
</feature>
<proteinExistence type="predicted"/>
<organism evidence="2 3">
    <name type="scientific">Candidatus Contendobacter odensis Run_B_J11</name>
    <dbReference type="NCBI Taxonomy" id="1400861"/>
    <lineage>
        <taxon>Bacteria</taxon>
        <taxon>Pseudomonadati</taxon>
        <taxon>Pseudomonadota</taxon>
        <taxon>Gammaproteobacteria</taxon>
        <taxon>Candidatus Competibacteraceae</taxon>
        <taxon>Candidatus Contendibacter</taxon>
    </lineage>
</organism>
<dbReference type="Gene3D" id="3.90.350.10">
    <property type="entry name" value="Transposase Inhibitor Protein From Tn5, Chain A, domain 1"/>
    <property type="match status" value="1"/>
</dbReference>
<name>A0A7U7GBU3_9GAMM</name>
<evidence type="ECO:0000259" key="1">
    <source>
        <dbReference type="Pfam" id="PF01609"/>
    </source>
</evidence>
<keyword evidence="3" id="KW-1185">Reference proteome</keyword>
<gene>
    <name evidence="2" type="ORF">BN874_2510002</name>
</gene>
<accession>A0A7U7GBU3</accession>
<dbReference type="SUPFAM" id="SSF53098">
    <property type="entry name" value="Ribonuclease H-like"/>
    <property type="match status" value="1"/>
</dbReference>
<sequence length="209" mass="24198">MCYRMAMGWWPIGGITRSRCGWIRPIAGSAWWCAITPMASRSMTPRGIPLIWSRFCQPPARLNAVYRRRSVTGTTNRSRVTGMPCVCHRLRPQKRGGGARANAAKKGRPPQARTLIFAEWVLIWTTLPPEIVSTATIMALYRVRWPIERVFKRLKSILNMDHLRARKDSPLAEVYLHGKLLYAWIVEKRLCRRCGHDWHRLDQPRRATP</sequence>
<reference evidence="2 3" key="1">
    <citation type="journal article" date="2014" name="ISME J.">
        <title>Candidatus Competibacter-lineage genomes retrieved from metagenomes reveal functional metabolic diversity.</title>
        <authorList>
            <person name="McIlroy S.J."/>
            <person name="Albertsen M."/>
            <person name="Andresen E.K."/>
            <person name="Saunders A.M."/>
            <person name="Kristiansen R."/>
            <person name="Stokholm-Bjerregaard M."/>
            <person name="Nielsen K.L."/>
            <person name="Nielsen P.H."/>
        </authorList>
    </citation>
    <scope>NUCLEOTIDE SEQUENCE [LARGE SCALE GENOMIC DNA]</scope>
    <source>
        <strain evidence="2 3">Run_B_J11</strain>
    </source>
</reference>
<dbReference type="GO" id="GO:0006313">
    <property type="term" value="P:DNA transposition"/>
    <property type="evidence" value="ECO:0007669"/>
    <property type="project" value="InterPro"/>
</dbReference>
<dbReference type="GO" id="GO:0003677">
    <property type="term" value="F:DNA binding"/>
    <property type="evidence" value="ECO:0007669"/>
    <property type="project" value="InterPro"/>
</dbReference>
<dbReference type="Pfam" id="PF01609">
    <property type="entry name" value="DDE_Tnp_1"/>
    <property type="match status" value="1"/>
</dbReference>
<comment type="caution">
    <text evidence="2">The sequence shown here is derived from an EMBL/GenBank/DDBJ whole genome shotgun (WGS) entry which is preliminary data.</text>
</comment>
<protein>
    <recommendedName>
        <fullName evidence="1">Transposase IS4-like domain-containing protein</fullName>
    </recommendedName>
</protein>
<evidence type="ECO:0000313" key="2">
    <source>
        <dbReference type="EMBL" id="CDH45519.1"/>
    </source>
</evidence>
<dbReference type="EMBL" id="CBTK010000170">
    <property type="protein sequence ID" value="CDH45519.1"/>
    <property type="molecule type" value="Genomic_DNA"/>
</dbReference>
<dbReference type="AlphaFoldDB" id="A0A7U7GBU3"/>
<dbReference type="GO" id="GO:0004803">
    <property type="term" value="F:transposase activity"/>
    <property type="evidence" value="ECO:0007669"/>
    <property type="project" value="InterPro"/>
</dbReference>
<dbReference type="Proteomes" id="UP000019184">
    <property type="component" value="Unassembled WGS sequence"/>
</dbReference>
<dbReference type="OrthoDB" id="9796012at2"/>
<dbReference type="InterPro" id="IPR012337">
    <property type="entry name" value="RNaseH-like_sf"/>
</dbReference>
<evidence type="ECO:0000313" key="3">
    <source>
        <dbReference type="Proteomes" id="UP000019184"/>
    </source>
</evidence>